<protein>
    <recommendedName>
        <fullName evidence="1">N-acetyltransferase domain-containing protein</fullName>
    </recommendedName>
</protein>
<organism evidence="2">
    <name type="scientific">marine sediment metagenome</name>
    <dbReference type="NCBI Taxonomy" id="412755"/>
    <lineage>
        <taxon>unclassified sequences</taxon>
        <taxon>metagenomes</taxon>
        <taxon>ecological metagenomes</taxon>
    </lineage>
</organism>
<dbReference type="Pfam" id="PF13302">
    <property type="entry name" value="Acetyltransf_3"/>
    <property type="match status" value="1"/>
</dbReference>
<sequence>MSFHTTFKTERLIIRPTSEEDAEFIFKLMNTQQWQEYIGDRNIKSVEIAETYVKSKILPQFARLGYGNYTIIRNSDKAKIGTCGLFDREGLNGIDIGFAFLPEYGKLGFAFEAAERIIIAGFTDFGLKTILAITTEDNSSSQKLLTKLGLEAVGTTELPNDSKKLLLYSIENKS</sequence>
<dbReference type="GO" id="GO:0016747">
    <property type="term" value="F:acyltransferase activity, transferring groups other than amino-acyl groups"/>
    <property type="evidence" value="ECO:0007669"/>
    <property type="project" value="InterPro"/>
</dbReference>
<proteinExistence type="predicted"/>
<dbReference type="EMBL" id="LAZR01004895">
    <property type="protein sequence ID" value="KKN04632.1"/>
    <property type="molecule type" value="Genomic_DNA"/>
</dbReference>
<dbReference type="InterPro" id="IPR016181">
    <property type="entry name" value="Acyl_CoA_acyltransferase"/>
</dbReference>
<dbReference type="PANTHER" id="PTHR43792">
    <property type="entry name" value="GNAT FAMILY, PUTATIVE (AFU_ORTHOLOGUE AFUA_3G00765)-RELATED-RELATED"/>
    <property type="match status" value="1"/>
</dbReference>
<comment type="caution">
    <text evidence="2">The sequence shown here is derived from an EMBL/GenBank/DDBJ whole genome shotgun (WGS) entry which is preliminary data.</text>
</comment>
<accession>A0A0F9MYV9</accession>
<dbReference type="Gene3D" id="3.40.630.30">
    <property type="match status" value="1"/>
</dbReference>
<dbReference type="InterPro" id="IPR051531">
    <property type="entry name" value="N-acetyltransferase"/>
</dbReference>
<dbReference type="PROSITE" id="PS51186">
    <property type="entry name" value="GNAT"/>
    <property type="match status" value="1"/>
</dbReference>
<name>A0A0F9MYV9_9ZZZZ</name>
<evidence type="ECO:0000259" key="1">
    <source>
        <dbReference type="PROSITE" id="PS51186"/>
    </source>
</evidence>
<dbReference type="InterPro" id="IPR000182">
    <property type="entry name" value="GNAT_dom"/>
</dbReference>
<gene>
    <name evidence="2" type="ORF">LCGC14_1095450</name>
</gene>
<dbReference type="SUPFAM" id="SSF55729">
    <property type="entry name" value="Acyl-CoA N-acyltransferases (Nat)"/>
    <property type="match status" value="1"/>
</dbReference>
<evidence type="ECO:0000313" key="2">
    <source>
        <dbReference type="EMBL" id="KKN04632.1"/>
    </source>
</evidence>
<feature type="domain" description="N-acetyltransferase" evidence="1">
    <location>
        <begin position="12"/>
        <end position="171"/>
    </location>
</feature>
<dbReference type="PANTHER" id="PTHR43792:SF1">
    <property type="entry name" value="N-ACETYLTRANSFERASE DOMAIN-CONTAINING PROTEIN"/>
    <property type="match status" value="1"/>
</dbReference>
<reference evidence="2" key="1">
    <citation type="journal article" date="2015" name="Nature">
        <title>Complex archaea that bridge the gap between prokaryotes and eukaryotes.</title>
        <authorList>
            <person name="Spang A."/>
            <person name="Saw J.H."/>
            <person name="Jorgensen S.L."/>
            <person name="Zaremba-Niedzwiedzka K."/>
            <person name="Martijn J."/>
            <person name="Lind A.E."/>
            <person name="van Eijk R."/>
            <person name="Schleper C."/>
            <person name="Guy L."/>
            <person name="Ettema T.J."/>
        </authorList>
    </citation>
    <scope>NUCLEOTIDE SEQUENCE</scope>
</reference>
<dbReference type="AlphaFoldDB" id="A0A0F9MYV9"/>